<feature type="compositionally biased region" description="Polar residues" evidence="4">
    <location>
        <begin position="101"/>
        <end position="117"/>
    </location>
</feature>
<dbReference type="InterPro" id="IPR010304">
    <property type="entry name" value="SMN_Tudor"/>
</dbReference>
<dbReference type="SUPFAM" id="SSF63748">
    <property type="entry name" value="Tudor/PWWP/MBT"/>
    <property type="match status" value="1"/>
</dbReference>
<evidence type="ECO:0000313" key="6">
    <source>
        <dbReference type="EMBL" id="KCV72098.1"/>
    </source>
</evidence>
<evidence type="ECO:0000259" key="5">
    <source>
        <dbReference type="PROSITE" id="PS50304"/>
    </source>
</evidence>
<dbReference type="InterPro" id="IPR002999">
    <property type="entry name" value="Tudor"/>
</dbReference>
<dbReference type="Gene3D" id="2.30.30.140">
    <property type="match status" value="1"/>
</dbReference>
<comment type="similarity">
    <text evidence="2">Belongs to the SMN family.</text>
</comment>
<dbReference type="GO" id="GO:0005737">
    <property type="term" value="C:cytoplasm"/>
    <property type="evidence" value="ECO:0007669"/>
    <property type="project" value="InterPro"/>
</dbReference>
<name>A0A058ZDU6_FONAL</name>
<dbReference type="EMBL" id="KB932202">
    <property type="protein sequence ID" value="KCV72098.1"/>
    <property type="molecule type" value="Genomic_DNA"/>
</dbReference>
<organism evidence="6">
    <name type="scientific">Fonticula alba</name>
    <name type="common">Slime mold</name>
    <dbReference type="NCBI Taxonomy" id="691883"/>
    <lineage>
        <taxon>Eukaryota</taxon>
        <taxon>Rotosphaerida</taxon>
        <taxon>Fonticulaceae</taxon>
        <taxon>Fonticula</taxon>
    </lineage>
</organism>
<reference evidence="6" key="1">
    <citation type="submission" date="2013-04" db="EMBL/GenBank/DDBJ databases">
        <title>The Genome Sequence of Fonticula alba ATCC 38817.</title>
        <authorList>
            <consortium name="The Broad Institute Genomics Platform"/>
            <person name="Russ C."/>
            <person name="Cuomo C."/>
            <person name="Burger G."/>
            <person name="Gray M.W."/>
            <person name="Holland P.W.H."/>
            <person name="King N."/>
            <person name="Lang F.B.F."/>
            <person name="Roger A.J."/>
            <person name="Ruiz-Trillo I."/>
            <person name="Brown M."/>
            <person name="Walker B."/>
            <person name="Young S."/>
            <person name="Zeng Q."/>
            <person name="Gargeya S."/>
            <person name="Fitzgerald M."/>
            <person name="Haas B."/>
            <person name="Abouelleil A."/>
            <person name="Allen A.W."/>
            <person name="Alvarado L."/>
            <person name="Arachchi H.M."/>
            <person name="Berlin A.M."/>
            <person name="Chapman S.B."/>
            <person name="Gainer-Dewar J."/>
            <person name="Goldberg J."/>
            <person name="Griggs A."/>
            <person name="Gujja S."/>
            <person name="Hansen M."/>
            <person name="Howarth C."/>
            <person name="Imamovic A."/>
            <person name="Ireland A."/>
            <person name="Larimer J."/>
            <person name="McCowan C."/>
            <person name="Murphy C."/>
            <person name="Pearson M."/>
            <person name="Poon T.W."/>
            <person name="Priest M."/>
            <person name="Roberts A."/>
            <person name="Saif S."/>
            <person name="Shea T."/>
            <person name="Sisk P."/>
            <person name="Sykes S."/>
            <person name="Wortman J."/>
            <person name="Nusbaum C."/>
            <person name="Birren B."/>
        </authorList>
    </citation>
    <scope>NUCLEOTIDE SEQUENCE [LARGE SCALE GENOMIC DNA]</scope>
    <source>
        <strain evidence="6">ATCC 38817</strain>
    </source>
</reference>
<dbReference type="GO" id="GO:0003723">
    <property type="term" value="F:RNA binding"/>
    <property type="evidence" value="ECO:0007669"/>
    <property type="project" value="InterPro"/>
</dbReference>
<dbReference type="PROSITE" id="PS50304">
    <property type="entry name" value="TUDOR"/>
    <property type="match status" value="1"/>
</dbReference>
<keyword evidence="7" id="KW-1185">Reference proteome</keyword>
<feature type="region of interest" description="Disordered" evidence="4">
    <location>
        <begin position="101"/>
        <end position="131"/>
    </location>
</feature>
<keyword evidence="3" id="KW-0539">Nucleus</keyword>
<protein>
    <recommendedName>
        <fullName evidence="5">Tudor domain-containing protein</fullName>
    </recommendedName>
</protein>
<dbReference type="GO" id="GO:0006397">
    <property type="term" value="P:mRNA processing"/>
    <property type="evidence" value="ECO:0007669"/>
    <property type="project" value="InterPro"/>
</dbReference>
<proteinExistence type="inferred from homology"/>
<dbReference type="GeneID" id="20526230"/>
<feature type="region of interest" description="Disordered" evidence="4">
    <location>
        <begin position="194"/>
        <end position="215"/>
    </location>
</feature>
<dbReference type="STRING" id="691883.A0A058ZDU6"/>
<evidence type="ECO:0000256" key="1">
    <source>
        <dbReference type="ARBA" id="ARBA00004408"/>
    </source>
</evidence>
<dbReference type="SMART" id="SM00333">
    <property type="entry name" value="TUDOR"/>
    <property type="match status" value="1"/>
</dbReference>
<dbReference type="CDD" id="cd21182">
    <property type="entry name" value="Tudor_SMN_SPF30-like"/>
    <property type="match status" value="1"/>
</dbReference>
<dbReference type="OrthoDB" id="79171at2759"/>
<comment type="subcellular location">
    <subcellularLocation>
        <location evidence="1">Nucleus</location>
        <location evidence="1">Cajal body</location>
    </subcellularLocation>
</comment>
<evidence type="ECO:0000256" key="2">
    <source>
        <dbReference type="ARBA" id="ARBA00005371"/>
    </source>
</evidence>
<dbReference type="RefSeq" id="XP_009493676.1">
    <property type="nucleotide sequence ID" value="XM_009495401.1"/>
</dbReference>
<feature type="domain" description="Tudor" evidence="5">
    <location>
        <begin position="47"/>
        <end position="107"/>
    </location>
</feature>
<feature type="region of interest" description="Disordered" evidence="4">
    <location>
        <begin position="17"/>
        <end position="43"/>
    </location>
</feature>
<accession>A0A058ZDU6</accession>
<evidence type="ECO:0000256" key="3">
    <source>
        <dbReference type="ARBA" id="ARBA00023242"/>
    </source>
</evidence>
<evidence type="ECO:0000313" key="7">
    <source>
        <dbReference type="Proteomes" id="UP000030693"/>
    </source>
</evidence>
<gene>
    <name evidence="6" type="ORF">H696_01505</name>
</gene>
<dbReference type="GO" id="GO:0015030">
    <property type="term" value="C:Cajal body"/>
    <property type="evidence" value="ECO:0007669"/>
    <property type="project" value="UniProtKB-SubCell"/>
</dbReference>
<dbReference type="Pfam" id="PF06003">
    <property type="entry name" value="SMN_Tudor"/>
    <property type="match status" value="1"/>
</dbReference>
<dbReference type="AlphaFoldDB" id="A0A058ZDU6"/>
<evidence type="ECO:0000256" key="4">
    <source>
        <dbReference type="SAM" id="MobiDB-lite"/>
    </source>
</evidence>
<sequence length="215" mass="22914">MRPSRPPYIETLKALFPEGEEEQHEADAPPSQAASTGADDEPAVVPAFKIGDKVDALYSADNLWYPGEITAISGGGRMYTVLYEGYNNSEIQTLDTIRASTRAESPSTVDATQTKPATSDAPPPSRAKNIPPTKVLKARQSEWQAYQSQRRVRGPGTGMLGKSIFSSPATAAGRVGVIGSGRQATGLYQARRHTFNNLPPSGTGPSSSLDPAARR</sequence>
<feature type="compositionally biased region" description="Low complexity" evidence="4">
    <location>
        <begin position="198"/>
        <end position="215"/>
    </location>
</feature>
<dbReference type="Proteomes" id="UP000030693">
    <property type="component" value="Unassembled WGS sequence"/>
</dbReference>